<evidence type="ECO:0000256" key="1">
    <source>
        <dbReference type="ARBA" id="ARBA00022857"/>
    </source>
</evidence>
<dbReference type="InterPro" id="IPR036291">
    <property type="entry name" value="NAD(P)-bd_dom_sf"/>
</dbReference>
<dbReference type="Gene3D" id="3.40.50.720">
    <property type="entry name" value="NAD(P)-binding Rossmann-like Domain"/>
    <property type="match status" value="1"/>
</dbReference>
<dbReference type="CDD" id="cd05282">
    <property type="entry name" value="ETR_like"/>
    <property type="match status" value="1"/>
</dbReference>
<dbReference type="InterPro" id="IPR020843">
    <property type="entry name" value="ER"/>
</dbReference>
<dbReference type="InterPro" id="IPR013154">
    <property type="entry name" value="ADH-like_N"/>
</dbReference>
<keyword evidence="5" id="KW-1185">Reference proteome</keyword>
<feature type="domain" description="Enoyl reductase (ER)" evidence="3">
    <location>
        <begin position="11"/>
        <end position="318"/>
    </location>
</feature>
<dbReference type="Gene3D" id="3.90.180.10">
    <property type="entry name" value="Medium-chain alcohol dehydrogenases, catalytic domain"/>
    <property type="match status" value="1"/>
</dbReference>
<dbReference type="PANTHER" id="PTHR48106">
    <property type="entry name" value="QUINONE OXIDOREDUCTASE PIG3-RELATED"/>
    <property type="match status" value="1"/>
</dbReference>
<dbReference type="RefSeq" id="WP_074223918.1">
    <property type="nucleotide sequence ID" value="NZ_FSRC01000001.1"/>
</dbReference>
<gene>
    <name evidence="4" type="ORF">SAMN05444394_1241</name>
</gene>
<dbReference type="Pfam" id="PF00107">
    <property type="entry name" value="ADH_zinc_N"/>
    <property type="match status" value="1"/>
</dbReference>
<proteinExistence type="predicted"/>
<dbReference type="STRING" id="226505.SAMN05444394_1241"/>
<dbReference type="OrthoDB" id="9787435at2"/>
<dbReference type="Pfam" id="PF08240">
    <property type="entry name" value="ADH_N"/>
    <property type="match status" value="1"/>
</dbReference>
<dbReference type="GO" id="GO:0070402">
    <property type="term" value="F:NADPH binding"/>
    <property type="evidence" value="ECO:0007669"/>
    <property type="project" value="TreeGrafter"/>
</dbReference>
<reference evidence="5" key="1">
    <citation type="submission" date="2016-11" db="EMBL/GenBank/DDBJ databases">
        <authorList>
            <person name="Varghese N."/>
            <person name="Submissions S."/>
        </authorList>
    </citation>
    <scope>NUCLEOTIDE SEQUENCE [LARGE SCALE GENOMIC DNA]</scope>
    <source>
        <strain evidence="5">DSM 15292</strain>
    </source>
</reference>
<evidence type="ECO:0000313" key="5">
    <source>
        <dbReference type="Proteomes" id="UP000185221"/>
    </source>
</evidence>
<dbReference type="GO" id="GO:0016651">
    <property type="term" value="F:oxidoreductase activity, acting on NAD(P)H"/>
    <property type="evidence" value="ECO:0007669"/>
    <property type="project" value="TreeGrafter"/>
</dbReference>
<dbReference type="Proteomes" id="UP000185221">
    <property type="component" value="Unassembled WGS sequence"/>
</dbReference>
<dbReference type="InterPro" id="IPR013149">
    <property type="entry name" value="ADH-like_C"/>
</dbReference>
<evidence type="ECO:0000313" key="4">
    <source>
        <dbReference type="EMBL" id="SIN72781.1"/>
    </source>
</evidence>
<dbReference type="SUPFAM" id="SSF51735">
    <property type="entry name" value="NAD(P)-binding Rossmann-fold domains"/>
    <property type="match status" value="1"/>
</dbReference>
<dbReference type="SMART" id="SM00829">
    <property type="entry name" value="PKS_ER"/>
    <property type="match status" value="1"/>
</dbReference>
<organism evidence="4 5">
    <name type="scientific">Algoriphagus halophilus</name>
    <dbReference type="NCBI Taxonomy" id="226505"/>
    <lineage>
        <taxon>Bacteria</taxon>
        <taxon>Pseudomonadati</taxon>
        <taxon>Bacteroidota</taxon>
        <taxon>Cytophagia</taxon>
        <taxon>Cytophagales</taxon>
        <taxon>Cyclobacteriaceae</taxon>
        <taxon>Algoriphagus</taxon>
    </lineage>
</organism>
<dbReference type="AlphaFoldDB" id="A0A1N6DPP8"/>
<accession>A0A1N6DPP8</accession>
<dbReference type="SUPFAM" id="SSF50129">
    <property type="entry name" value="GroES-like"/>
    <property type="match status" value="1"/>
</dbReference>
<dbReference type="EMBL" id="FSRC01000001">
    <property type="protein sequence ID" value="SIN72781.1"/>
    <property type="molecule type" value="Genomic_DNA"/>
</dbReference>
<dbReference type="PANTHER" id="PTHR48106:SF2">
    <property type="entry name" value="ZN2+-BINDING DEHYDROGENASE"/>
    <property type="match status" value="1"/>
</dbReference>
<keyword evidence="2" id="KW-0560">Oxidoreductase</keyword>
<evidence type="ECO:0000259" key="3">
    <source>
        <dbReference type="SMART" id="SM00829"/>
    </source>
</evidence>
<name>A0A1N6DPP8_9BACT</name>
<evidence type="ECO:0000256" key="2">
    <source>
        <dbReference type="ARBA" id="ARBA00023002"/>
    </source>
</evidence>
<sequence length="320" mass="34986">MKEVLFEQTGKPLEVLKLQDAPVPNPGEGEVLIRVTARNINPADMMFIQGLYGIQPQFPSSAGFEACGVLESSGSKLSKGTRVLFSTTGTWREYLALPEASLIPIPDGMPDEVATQAIVNPMTAYLMIEKSGLKADEWLLITAGASAFGKFAIQLAKKKGIKVACTVRHDEQKEILKKLGADLVVNTEKEKLQKVVPEHTDGGVHVVFDAVGGLLGAKALASLRKNGLMMVFGSLSLENIPLNSGLMIFKTLRIEGFWLTSLMSEIKSEARNKAFQEVFEFLMNHSSQVDVAEKYPLEEFEEAIKAYEKAGRNGKILLIS</sequence>
<keyword evidence="1" id="KW-0521">NADP</keyword>
<protein>
    <submittedName>
        <fullName evidence="4">NADPH:quinone reductase</fullName>
    </submittedName>
</protein>
<dbReference type="InterPro" id="IPR011032">
    <property type="entry name" value="GroES-like_sf"/>
</dbReference>